<dbReference type="InterPro" id="IPR046425">
    <property type="entry name" value="ClpX_bact"/>
</dbReference>
<evidence type="ECO:0000313" key="10">
    <source>
        <dbReference type="Proteomes" id="UP000224003"/>
    </source>
</evidence>
<dbReference type="Gene3D" id="3.40.50.300">
    <property type="entry name" value="P-loop containing nucleotide triphosphate hydrolases"/>
    <property type="match status" value="1"/>
</dbReference>
<evidence type="ECO:0000313" key="9">
    <source>
        <dbReference type="EMBL" id="PFJ39382.1"/>
    </source>
</evidence>
<evidence type="ECO:0000256" key="5">
    <source>
        <dbReference type="ARBA" id="ARBA00023186"/>
    </source>
</evidence>
<reference evidence="9 10" key="1">
    <citation type="submission" date="2017-09" db="EMBL/GenBank/DDBJ databases">
        <title>Large-scale bioinformatics analysis of Bacillus genomes uncovers conserved roles of natural products in bacterial physiology.</title>
        <authorList>
            <consortium name="Agbiome Team Llc"/>
            <person name="Bleich R.M."/>
            <person name="Grubbs K.J."/>
            <person name="Santa Maria K.C."/>
            <person name="Allen S.E."/>
            <person name="Farag S."/>
            <person name="Shank E.A."/>
            <person name="Bowers A."/>
        </authorList>
    </citation>
    <scope>NUCLEOTIDE SEQUENCE [LARGE SCALE GENOMIC DNA]</scope>
    <source>
        <strain evidence="9 10">AFS085496</strain>
    </source>
</reference>
<dbReference type="GO" id="GO:0008233">
    <property type="term" value="F:peptidase activity"/>
    <property type="evidence" value="ECO:0007669"/>
    <property type="project" value="UniProtKB-KW"/>
</dbReference>
<dbReference type="EMBL" id="NUVX01000025">
    <property type="protein sequence ID" value="PFJ39382.1"/>
    <property type="molecule type" value="Genomic_DNA"/>
</dbReference>
<proteinExistence type="inferred from homology"/>
<evidence type="ECO:0000256" key="4">
    <source>
        <dbReference type="ARBA" id="ARBA00022840"/>
    </source>
</evidence>
<dbReference type="GO" id="GO:0051082">
    <property type="term" value="F:unfolded protein binding"/>
    <property type="evidence" value="ECO:0007669"/>
    <property type="project" value="UniProtKB-UniRule"/>
</dbReference>
<dbReference type="GO" id="GO:0005524">
    <property type="term" value="F:ATP binding"/>
    <property type="evidence" value="ECO:0007669"/>
    <property type="project" value="UniProtKB-UniRule"/>
</dbReference>
<sequence>MSDRHKSSIKCSFCGQIEKEDVLLIKGPGAFICEKCVDVCSDILDKNLKKKEEFENEAQQSQLPKPPEIRAFLDKHVIGQEKAKKVLSVAVYNHYKRIYYPSKDDIQIQKSNILVAGPTGSGKTFLAETLAKMLDVPFAASDATSLTESGYVGDDVENILLRLLQSADFDLEKAQKGIIYIDEIDKISRKSGNPSITRDVSGEGVQQALLKIIEGTVSNVPVKAGRKNPSQEMIQMDTSNILFIVGGAFEGVQDVINERQNTKSIGFGIEEAVNEEVTDNYHHLITPEDLVKFGIIPELIGRLPIIATLDHLDEETMISILTQPKNAIIKQFQRLFELDDQELIFTDDAIKKIANIALEKKTGARGLRSVIENTLLDISYEMPVREEVRKITVTKEFVETKEIEELVLELGEKEKTEEEQHVG</sequence>
<feature type="binding site" evidence="6 7">
    <location>
        <position position="33"/>
    </location>
    <ligand>
        <name>Zn(2+)</name>
        <dbReference type="ChEBI" id="CHEBI:29105"/>
    </ligand>
</feature>
<dbReference type="FunFam" id="3.40.50.300:FF:000005">
    <property type="entry name" value="ATP-dependent Clp protease ATP-binding subunit ClpX"/>
    <property type="match status" value="1"/>
</dbReference>
<dbReference type="Proteomes" id="UP000224003">
    <property type="component" value="Unassembled WGS sequence"/>
</dbReference>
<gene>
    <name evidence="6" type="primary">clpX</name>
    <name evidence="9" type="ORF">COJ15_14980</name>
</gene>
<feature type="binding site" evidence="6 7">
    <location>
        <position position="14"/>
    </location>
    <ligand>
        <name>Zn(2+)</name>
        <dbReference type="ChEBI" id="CHEBI:29105"/>
    </ligand>
</feature>
<name>A0A9X6ZTP3_BACTU</name>
<dbReference type="SUPFAM" id="SSF57716">
    <property type="entry name" value="Glucocorticoid receptor-like (DNA-binding domain)"/>
    <property type="match status" value="1"/>
</dbReference>
<dbReference type="GO" id="GO:0046983">
    <property type="term" value="F:protein dimerization activity"/>
    <property type="evidence" value="ECO:0007669"/>
    <property type="project" value="UniProtKB-UniRule"/>
</dbReference>
<protein>
    <recommendedName>
        <fullName evidence="6">ATP-dependent Clp protease ATP-binding subunit ClpX</fullName>
    </recommendedName>
</protein>
<dbReference type="AlphaFoldDB" id="A0A9X6ZTP3"/>
<feature type="domain" description="ClpX-type ZB" evidence="8">
    <location>
        <begin position="1"/>
        <end position="52"/>
    </location>
</feature>
<dbReference type="InterPro" id="IPR019489">
    <property type="entry name" value="Clp_ATPase_C"/>
</dbReference>
<comment type="subunit">
    <text evidence="6">Component of the ClpX-ClpP complex. Forms a hexameric ring that, in the presence of ATP, binds to fourteen ClpP subunits assembled into a disk-like structure with a central cavity, resembling the structure of eukaryotic proteasomes.</text>
</comment>
<dbReference type="Gene3D" id="6.20.220.10">
    <property type="entry name" value="ClpX chaperone, C4-type zinc finger domain"/>
    <property type="match status" value="1"/>
</dbReference>
<dbReference type="NCBIfam" id="NF003745">
    <property type="entry name" value="PRK05342.1"/>
    <property type="match status" value="1"/>
</dbReference>
<dbReference type="NCBIfam" id="TIGR00382">
    <property type="entry name" value="clpX"/>
    <property type="match status" value="1"/>
</dbReference>
<dbReference type="PANTHER" id="PTHR48102:SF7">
    <property type="entry name" value="ATP-DEPENDENT CLP PROTEASE ATP-BINDING SUBUNIT CLPX-LIKE, MITOCHONDRIAL"/>
    <property type="match status" value="1"/>
</dbReference>
<keyword evidence="2 6" id="KW-0547">Nucleotide-binding</keyword>
<dbReference type="InterPro" id="IPR059188">
    <property type="entry name" value="Znf_CLPX-like"/>
</dbReference>
<dbReference type="InterPro" id="IPR003593">
    <property type="entry name" value="AAA+_ATPase"/>
</dbReference>
<dbReference type="RefSeq" id="WP_098516983.1">
    <property type="nucleotide sequence ID" value="NZ_NUVX01000025.1"/>
</dbReference>
<dbReference type="SMART" id="SM00994">
    <property type="entry name" value="zf-C4_ClpX"/>
    <property type="match status" value="1"/>
</dbReference>
<comment type="function">
    <text evidence="6">ATP-dependent specificity component of the Clp protease. It directs the protease to specific substrates. Can perform chaperone functions in the absence of ClpP.</text>
</comment>
<evidence type="ECO:0000259" key="8">
    <source>
        <dbReference type="PROSITE" id="PS51902"/>
    </source>
</evidence>
<dbReference type="GO" id="GO:0140662">
    <property type="term" value="F:ATP-dependent protein folding chaperone"/>
    <property type="evidence" value="ECO:0007669"/>
    <property type="project" value="InterPro"/>
</dbReference>
<organism evidence="9 10">
    <name type="scientific">Bacillus thuringiensis</name>
    <dbReference type="NCBI Taxonomy" id="1428"/>
    <lineage>
        <taxon>Bacteria</taxon>
        <taxon>Bacillati</taxon>
        <taxon>Bacillota</taxon>
        <taxon>Bacilli</taxon>
        <taxon>Bacillales</taxon>
        <taxon>Bacillaceae</taxon>
        <taxon>Bacillus</taxon>
        <taxon>Bacillus cereus group</taxon>
    </lineage>
</organism>
<dbReference type="GO" id="GO:0009376">
    <property type="term" value="C:HslUV protease complex"/>
    <property type="evidence" value="ECO:0007669"/>
    <property type="project" value="TreeGrafter"/>
</dbReference>
<dbReference type="CDD" id="cd19497">
    <property type="entry name" value="RecA-like_ClpX"/>
    <property type="match status" value="1"/>
</dbReference>
<dbReference type="GO" id="GO:0016887">
    <property type="term" value="F:ATP hydrolysis activity"/>
    <property type="evidence" value="ECO:0007669"/>
    <property type="project" value="InterPro"/>
</dbReference>
<dbReference type="GO" id="GO:0008270">
    <property type="term" value="F:zinc ion binding"/>
    <property type="evidence" value="ECO:0007669"/>
    <property type="project" value="UniProtKB-UniRule"/>
</dbReference>
<comment type="caution">
    <text evidence="9">The sequence shown here is derived from an EMBL/GenBank/DDBJ whole genome shotgun (WGS) entry which is preliminary data.</text>
</comment>
<dbReference type="HAMAP" id="MF_00175">
    <property type="entry name" value="ClpX"/>
    <property type="match status" value="1"/>
</dbReference>
<dbReference type="InterPro" id="IPR003959">
    <property type="entry name" value="ATPase_AAA_core"/>
</dbReference>
<feature type="binding site" evidence="6">
    <location>
        <begin position="118"/>
        <end position="125"/>
    </location>
    <ligand>
        <name>ATP</name>
        <dbReference type="ChEBI" id="CHEBI:30616"/>
    </ligand>
</feature>
<feature type="binding site" evidence="6 7">
    <location>
        <position position="11"/>
    </location>
    <ligand>
        <name>Zn(2+)</name>
        <dbReference type="ChEBI" id="CHEBI:29105"/>
    </ligand>
</feature>
<dbReference type="InterPro" id="IPR038366">
    <property type="entry name" value="Znf_CppX_C4_sf"/>
</dbReference>
<dbReference type="Pfam" id="PF10431">
    <property type="entry name" value="ClpB_D2-small"/>
    <property type="match status" value="1"/>
</dbReference>
<accession>A0A9X6ZTP3</accession>
<keyword evidence="4 6" id="KW-0067">ATP-binding</keyword>
<dbReference type="Gene3D" id="1.10.8.60">
    <property type="match status" value="1"/>
</dbReference>
<dbReference type="Pfam" id="PF07724">
    <property type="entry name" value="AAA_2"/>
    <property type="match status" value="1"/>
</dbReference>
<dbReference type="InterPro" id="IPR004487">
    <property type="entry name" value="Clp_protease_ATP-bd_su_ClpX"/>
</dbReference>
<evidence type="ECO:0000256" key="6">
    <source>
        <dbReference type="HAMAP-Rule" id="MF_00175"/>
    </source>
</evidence>
<dbReference type="GO" id="GO:0051301">
    <property type="term" value="P:cell division"/>
    <property type="evidence" value="ECO:0007669"/>
    <property type="project" value="TreeGrafter"/>
</dbReference>
<dbReference type="PANTHER" id="PTHR48102">
    <property type="entry name" value="ATP-DEPENDENT CLP PROTEASE ATP-BINDING SUBUNIT CLPX-LIKE, MITOCHONDRIAL-RELATED"/>
    <property type="match status" value="1"/>
</dbReference>
<keyword evidence="1 6" id="KW-0479">Metal-binding</keyword>
<keyword evidence="5 6" id="KW-0143">Chaperone</keyword>
<dbReference type="InterPro" id="IPR027417">
    <property type="entry name" value="P-loop_NTPase"/>
</dbReference>
<dbReference type="PROSITE" id="PS51902">
    <property type="entry name" value="CLPX_ZB"/>
    <property type="match status" value="1"/>
</dbReference>
<keyword evidence="3 6" id="KW-0862">Zinc</keyword>
<comment type="similarity">
    <text evidence="6 7">Belongs to the ClpX chaperone family.</text>
</comment>
<feature type="binding site" evidence="6 7">
    <location>
        <position position="36"/>
    </location>
    <ligand>
        <name>Zn(2+)</name>
        <dbReference type="ChEBI" id="CHEBI:29105"/>
    </ligand>
</feature>
<keyword evidence="9" id="KW-0378">Hydrolase</keyword>
<evidence type="ECO:0000256" key="2">
    <source>
        <dbReference type="ARBA" id="ARBA00022741"/>
    </source>
</evidence>
<dbReference type="SUPFAM" id="SSF52540">
    <property type="entry name" value="P-loop containing nucleoside triphosphate hydrolases"/>
    <property type="match status" value="1"/>
</dbReference>
<evidence type="ECO:0000256" key="1">
    <source>
        <dbReference type="ARBA" id="ARBA00022723"/>
    </source>
</evidence>
<dbReference type="Pfam" id="PF06689">
    <property type="entry name" value="zf-C4_ClpX"/>
    <property type="match status" value="1"/>
</dbReference>
<evidence type="ECO:0000256" key="3">
    <source>
        <dbReference type="ARBA" id="ARBA00022833"/>
    </source>
</evidence>
<keyword evidence="9" id="KW-0645">Protease</keyword>
<dbReference type="FunFam" id="1.10.8.60:FF:000002">
    <property type="entry name" value="ATP-dependent Clp protease ATP-binding subunit ClpX"/>
    <property type="match status" value="1"/>
</dbReference>
<evidence type="ECO:0000256" key="7">
    <source>
        <dbReference type="PROSITE-ProRule" id="PRU01250"/>
    </source>
</evidence>
<dbReference type="SMART" id="SM01086">
    <property type="entry name" value="ClpB_D2-small"/>
    <property type="match status" value="1"/>
</dbReference>
<dbReference type="InterPro" id="IPR010603">
    <property type="entry name" value="Znf_CppX_C4"/>
</dbReference>
<dbReference type="GO" id="GO:0051603">
    <property type="term" value="P:proteolysis involved in protein catabolic process"/>
    <property type="evidence" value="ECO:0007669"/>
    <property type="project" value="TreeGrafter"/>
</dbReference>
<dbReference type="InterPro" id="IPR050052">
    <property type="entry name" value="ATP-dep_Clp_protease_ClpX"/>
</dbReference>
<dbReference type="SMART" id="SM00382">
    <property type="entry name" value="AAA"/>
    <property type="match status" value="1"/>
</dbReference>